<protein>
    <submittedName>
        <fullName evidence="1">Uncharacterized protein</fullName>
    </submittedName>
</protein>
<name>A0A4Q9NX03_9APHY</name>
<accession>A0A4Q9NX03</accession>
<dbReference type="EMBL" id="ML143420">
    <property type="protein sequence ID" value="TBU28661.1"/>
    <property type="molecule type" value="Genomic_DNA"/>
</dbReference>
<dbReference type="AlphaFoldDB" id="A0A4Q9NX03"/>
<reference evidence="1" key="1">
    <citation type="submission" date="2019-01" db="EMBL/GenBank/DDBJ databases">
        <title>Draft genome sequences of three monokaryotic isolates of the white-rot basidiomycete fungus Dichomitus squalens.</title>
        <authorList>
            <consortium name="DOE Joint Genome Institute"/>
            <person name="Lopez S.C."/>
            <person name="Andreopoulos B."/>
            <person name="Pangilinan J."/>
            <person name="Lipzen A."/>
            <person name="Riley R."/>
            <person name="Ahrendt S."/>
            <person name="Ng V."/>
            <person name="Barry K."/>
            <person name="Daum C."/>
            <person name="Grigoriev I.V."/>
            <person name="Hilden K.S."/>
            <person name="Makela M.R."/>
            <person name="de Vries R.P."/>
        </authorList>
    </citation>
    <scope>NUCLEOTIDE SEQUENCE [LARGE SCALE GENOMIC DNA]</scope>
    <source>
        <strain evidence="1">OM18370.1</strain>
    </source>
</reference>
<gene>
    <name evidence="1" type="ORF">BD311DRAFT_758196</name>
</gene>
<evidence type="ECO:0000313" key="1">
    <source>
        <dbReference type="EMBL" id="TBU28661.1"/>
    </source>
</evidence>
<dbReference type="Proteomes" id="UP000292957">
    <property type="component" value="Unassembled WGS sequence"/>
</dbReference>
<sequence>MQQSMQVTQFDRMVCGIKDVTYSHCGLARAWVAMQRASRPQKGSIGSLRTVNEVSDKMESARALHSATELPDRTWCDTSRSELRRCGSVAPRTAFRSSIDDTYPIANSAFPAQHDETSSWVQMTRVFNVLECCFGKYAARICNAFLVIH</sequence>
<organism evidence="1">
    <name type="scientific">Dichomitus squalens</name>
    <dbReference type="NCBI Taxonomy" id="114155"/>
    <lineage>
        <taxon>Eukaryota</taxon>
        <taxon>Fungi</taxon>
        <taxon>Dikarya</taxon>
        <taxon>Basidiomycota</taxon>
        <taxon>Agaricomycotina</taxon>
        <taxon>Agaricomycetes</taxon>
        <taxon>Polyporales</taxon>
        <taxon>Polyporaceae</taxon>
        <taxon>Dichomitus</taxon>
    </lineage>
</organism>
<proteinExistence type="predicted"/>